<keyword evidence="4 5" id="KW-0472">Membrane</keyword>
<feature type="transmembrane region" description="Helical" evidence="5">
    <location>
        <begin position="29"/>
        <end position="51"/>
    </location>
</feature>
<evidence type="ECO:0000313" key="7">
    <source>
        <dbReference type="Proteomes" id="UP000192907"/>
    </source>
</evidence>
<dbReference type="RefSeq" id="WP_132315302.1">
    <property type="nucleotide sequence ID" value="NZ_FWZT01000002.1"/>
</dbReference>
<name>A0A1Y6BDM1_9BACT</name>
<keyword evidence="3 5" id="KW-1133">Transmembrane helix</keyword>
<evidence type="ECO:0000313" key="6">
    <source>
        <dbReference type="EMBL" id="SME95727.1"/>
    </source>
</evidence>
<keyword evidence="2 5" id="KW-0812">Transmembrane</keyword>
<dbReference type="AlphaFoldDB" id="A0A1Y6BDM1"/>
<evidence type="ECO:0000256" key="5">
    <source>
        <dbReference type="SAM" id="Phobius"/>
    </source>
</evidence>
<dbReference type="InterPro" id="IPR009760">
    <property type="entry name" value="DUF1328"/>
</dbReference>
<keyword evidence="7" id="KW-1185">Reference proteome</keyword>
<keyword evidence="1" id="KW-1003">Cell membrane</keyword>
<sequence length="54" mass="5511">MFSWALGFLLLAIVAGVFGFGGIAGTAAGFAKILFVVGLALFALTTVVHAIRGR</sequence>
<dbReference type="Proteomes" id="UP000192907">
    <property type="component" value="Unassembled WGS sequence"/>
</dbReference>
<dbReference type="NCBIfam" id="NF010229">
    <property type="entry name" value="PRK13682.1-4"/>
    <property type="match status" value="1"/>
</dbReference>
<organism evidence="6 7">
    <name type="scientific">Pseudobacteriovorax antillogorgiicola</name>
    <dbReference type="NCBI Taxonomy" id="1513793"/>
    <lineage>
        <taxon>Bacteria</taxon>
        <taxon>Pseudomonadati</taxon>
        <taxon>Bdellovibrionota</taxon>
        <taxon>Oligoflexia</taxon>
        <taxon>Oligoflexales</taxon>
        <taxon>Pseudobacteriovoracaceae</taxon>
        <taxon>Pseudobacteriovorax</taxon>
    </lineage>
</organism>
<dbReference type="EMBL" id="FWZT01000002">
    <property type="protein sequence ID" value="SME95727.1"/>
    <property type="molecule type" value="Genomic_DNA"/>
</dbReference>
<dbReference type="STRING" id="1513793.SAMN06296036_102233"/>
<dbReference type="Pfam" id="PF07043">
    <property type="entry name" value="DUF1328"/>
    <property type="match status" value="1"/>
</dbReference>
<protein>
    <submittedName>
        <fullName evidence="6">Uncharacterized protein</fullName>
    </submittedName>
</protein>
<evidence type="ECO:0000256" key="4">
    <source>
        <dbReference type="ARBA" id="ARBA00023136"/>
    </source>
</evidence>
<accession>A0A1Y6BDM1</accession>
<gene>
    <name evidence="6" type="ORF">SAMN06296036_102233</name>
</gene>
<dbReference type="HAMAP" id="MF_01361">
    <property type="entry name" value="UPF0391"/>
    <property type="match status" value="1"/>
</dbReference>
<proteinExistence type="inferred from homology"/>
<reference evidence="7" key="1">
    <citation type="submission" date="2017-04" db="EMBL/GenBank/DDBJ databases">
        <authorList>
            <person name="Varghese N."/>
            <person name="Submissions S."/>
        </authorList>
    </citation>
    <scope>NUCLEOTIDE SEQUENCE [LARGE SCALE GENOMIC DNA]</scope>
    <source>
        <strain evidence="7">RKEM611</strain>
    </source>
</reference>
<evidence type="ECO:0000256" key="1">
    <source>
        <dbReference type="ARBA" id="ARBA00022475"/>
    </source>
</evidence>
<evidence type="ECO:0000256" key="2">
    <source>
        <dbReference type="ARBA" id="ARBA00022692"/>
    </source>
</evidence>
<dbReference type="PIRSF" id="PIRSF036466">
    <property type="entry name" value="UCP036466"/>
    <property type="match status" value="1"/>
</dbReference>
<evidence type="ECO:0000256" key="3">
    <source>
        <dbReference type="ARBA" id="ARBA00022989"/>
    </source>
</evidence>
<dbReference type="GO" id="GO:0005886">
    <property type="term" value="C:plasma membrane"/>
    <property type="evidence" value="ECO:0007669"/>
    <property type="project" value="InterPro"/>
</dbReference>